<dbReference type="InterPro" id="IPR009057">
    <property type="entry name" value="Homeodomain-like_sf"/>
</dbReference>
<evidence type="ECO:0000313" key="7">
    <source>
        <dbReference type="Proteomes" id="UP000238392"/>
    </source>
</evidence>
<dbReference type="GO" id="GO:0003700">
    <property type="term" value="F:DNA-binding transcription factor activity"/>
    <property type="evidence" value="ECO:0007669"/>
    <property type="project" value="TreeGrafter"/>
</dbReference>
<name>A0A2T0WRS9_9RHOB</name>
<dbReference type="Gene3D" id="1.10.10.60">
    <property type="entry name" value="Homeodomain-like"/>
    <property type="match status" value="1"/>
</dbReference>
<accession>A0A2T0WRS9</accession>
<dbReference type="InterPro" id="IPR039536">
    <property type="entry name" value="TetR_C_Proteobacteria"/>
</dbReference>
<evidence type="ECO:0000256" key="1">
    <source>
        <dbReference type="ARBA" id="ARBA00023015"/>
    </source>
</evidence>
<dbReference type="Gene3D" id="1.10.357.10">
    <property type="entry name" value="Tetracycline Repressor, domain 2"/>
    <property type="match status" value="1"/>
</dbReference>
<dbReference type="OrthoDB" id="7914379at2"/>
<dbReference type="RefSeq" id="WP_106264492.1">
    <property type="nucleotide sequence ID" value="NZ_PVTQ01000006.1"/>
</dbReference>
<reference evidence="6 7" key="1">
    <citation type="submission" date="2018-03" db="EMBL/GenBank/DDBJ databases">
        <title>Genomic Encyclopedia of Archaeal and Bacterial Type Strains, Phase II (KMG-II): from individual species to whole genera.</title>
        <authorList>
            <person name="Goeker M."/>
        </authorList>
    </citation>
    <scope>NUCLEOTIDE SEQUENCE [LARGE SCALE GENOMIC DNA]</scope>
    <source>
        <strain evidence="6 7">DSM 100212</strain>
    </source>
</reference>
<dbReference type="EMBL" id="PVTQ01000006">
    <property type="protein sequence ID" value="PRY89411.1"/>
    <property type="molecule type" value="Genomic_DNA"/>
</dbReference>
<keyword evidence="7" id="KW-1185">Reference proteome</keyword>
<keyword evidence="1" id="KW-0805">Transcription regulation</keyword>
<keyword evidence="3" id="KW-0804">Transcription</keyword>
<dbReference type="Proteomes" id="UP000238392">
    <property type="component" value="Unassembled WGS sequence"/>
</dbReference>
<dbReference type="PRINTS" id="PR00455">
    <property type="entry name" value="HTHTETR"/>
</dbReference>
<dbReference type="PANTHER" id="PTHR30055">
    <property type="entry name" value="HTH-TYPE TRANSCRIPTIONAL REGULATOR RUTR"/>
    <property type="match status" value="1"/>
</dbReference>
<evidence type="ECO:0000256" key="2">
    <source>
        <dbReference type="ARBA" id="ARBA00023125"/>
    </source>
</evidence>
<gene>
    <name evidence="6" type="ORF">CLV74_106113</name>
</gene>
<evidence type="ECO:0000259" key="5">
    <source>
        <dbReference type="PROSITE" id="PS50977"/>
    </source>
</evidence>
<dbReference type="GO" id="GO:0000976">
    <property type="term" value="F:transcription cis-regulatory region binding"/>
    <property type="evidence" value="ECO:0007669"/>
    <property type="project" value="TreeGrafter"/>
</dbReference>
<evidence type="ECO:0000256" key="4">
    <source>
        <dbReference type="PROSITE-ProRule" id="PRU00335"/>
    </source>
</evidence>
<evidence type="ECO:0000313" key="6">
    <source>
        <dbReference type="EMBL" id="PRY89411.1"/>
    </source>
</evidence>
<dbReference type="SUPFAM" id="SSF46689">
    <property type="entry name" value="Homeodomain-like"/>
    <property type="match status" value="1"/>
</dbReference>
<evidence type="ECO:0000256" key="3">
    <source>
        <dbReference type="ARBA" id="ARBA00023163"/>
    </source>
</evidence>
<sequence length="202" mass="22037">MPNAPQDARRKRIEDAAFDLLKENGFRSTSMLQIAKRASASNQTLYGMYPNKQALFRDIIERNGQAVREMLTQHMDDTAAPLETLEKLGPLLLAYVAGDRAVVMNRAAVADADDTGILGIAIEEVGRGIVFPLIAGLMQHITDTGKLNFDLGPQEAAQTYVNLLFGETQIRQARGAEAPLTKGEAAIKAARAFTLFCRLYAA</sequence>
<keyword evidence="2 4" id="KW-0238">DNA-binding</keyword>
<dbReference type="PANTHER" id="PTHR30055:SF234">
    <property type="entry name" value="HTH-TYPE TRANSCRIPTIONAL REGULATOR BETI"/>
    <property type="match status" value="1"/>
</dbReference>
<protein>
    <submittedName>
        <fullName evidence="6">AcrR family transcriptional regulator</fullName>
    </submittedName>
</protein>
<feature type="domain" description="HTH tetR-type" evidence="5">
    <location>
        <begin position="7"/>
        <end position="67"/>
    </location>
</feature>
<proteinExistence type="predicted"/>
<dbReference type="InterPro" id="IPR050109">
    <property type="entry name" value="HTH-type_TetR-like_transc_reg"/>
</dbReference>
<feature type="DNA-binding region" description="H-T-H motif" evidence="4">
    <location>
        <begin position="30"/>
        <end position="49"/>
    </location>
</feature>
<dbReference type="InterPro" id="IPR001647">
    <property type="entry name" value="HTH_TetR"/>
</dbReference>
<comment type="caution">
    <text evidence="6">The sequence shown here is derived from an EMBL/GenBank/DDBJ whole genome shotgun (WGS) entry which is preliminary data.</text>
</comment>
<dbReference type="Pfam" id="PF00440">
    <property type="entry name" value="TetR_N"/>
    <property type="match status" value="1"/>
</dbReference>
<dbReference type="AlphaFoldDB" id="A0A2T0WRS9"/>
<dbReference type="PROSITE" id="PS50977">
    <property type="entry name" value="HTH_TETR_2"/>
    <property type="match status" value="1"/>
</dbReference>
<dbReference type="Pfam" id="PF14246">
    <property type="entry name" value="TetR_C_7"/>
    <property type="match status" value="1"/>
</dbReference>
<organism evidence="6 7">
    <name type="scientific">Donghicola tyrosinivorans</name>
    <dbReference type="NCBI Taxonomy" id="1652492"/>
    <lineage>
        <taxon>Bacteria</taxon>
        <taxon>Pseudomonadati</taxon>
        <taxon>Pseudomonadota</taxon>
        <taxon>Alphaproteobacteria</taxon>
        <taxon>Rhodobacterales</taxon>
        <taxon>Roseobacteraceae</taxon>
        <taxon>Donghicola</taxon>
    </lineage>
</organism>